<protein>
    <recommendedName>
        <fullName evidence="1">Alpha-ketoglutarate-dependent dioxygenase AlkB-like domain-containing protein</fullName>
    </recommendedName>
</protein>
<proteinExistence type="predicted"/>
<dbReference type="GO" id="GO:0006307">
    <property type="term" value="P:DNA alkylation repair"/>
    <property type="evidence" value="ECO:0007669"/>
    <property type="project" value="InterPro"/>
</dbReference>
<dbReference type="AlphaFoldDB" id="A0A135I9X8"/>
<dbReference type="GO" id="GO:0051213">
    <property type="term" value="F:dioxygenase activity"/>
    <property type="evidence" value="ECO:0007669"/>
    <property type="project" value="InterPro"/>
</dbReference>
<dbReference type="PANTHER" id="PTHR31212">
    <property type="entry name" value="ALPHA-KETOGLUTARATE-DEPENDENT DIOXYGENASE ALKB HOMOLOG 3"/>
    <property type="match status" value="1"/>
</dbReference>
<organism evidence="2 3">
    <name type="scientific">Enterovibrio coralii</name>
    <dbReference type="NCBI Taxonomy" id="294935"/>
    <lineage>
        <taxon>Bacteria</taxon>
        <taxon>Pseudomonadati</taxon>
        <taxon>Pseudomonadota</taxon>
        <taxon>Gammaproteobacteria</taxon>
        <taxon>Vibrionales</taxon>
        <taxon>Vibrionaceae</taxon>
        <taxon>Enterovibrio</taxon>
    </lineage>
</organism>
<dbReference type="EMBL" id="LNTY01000026">
    <property type="protein sequence ID" value="KXF82263.1"/>
    <property type="molecule type" value="Genomic_DNA"/>
</dbReference>
<comment type="caution">
    <text evidence="2">The sequence shown here is derived from an EMBL/GenBank/DDBJ whole genome shotgun (WGS) entry which is preliminary data.</text>
</comment>
<gene>
    <name evidence="2" type="ORF">ATN88_24215</name>
</gene>
<evidence type="ECO:0000313" key="2">
    <source>
        <dbReference type="EMBL" id="KXF82263.1"/>
    </source>
</evidence>
<reference evidence="2 3" key="1">
    <citation type="submission" date="2015-11" db="EMBL/GenBank/DDBJ databases">
        <title>Genomic Taxonomy of the Vibrionaceae.</title>
        <authorList>
            <person name="Gomez-Gil B."/>
            <person name="Enciso-Ibarra J."/>
        </authorList>
    </citation>
    <scope>NUCLEOTIDE SEQUENCE [LARGE SCALE GENOMIC DNA]</scope>
    <source>
        <strain evidence="2 3">CAIM 912</strain>
    </source>
</reference>
<accession>A0A135I9X8</accession>
<keyword evidence="3" id="KW-1185">Reference proteome</keyword>
<dbReference type="STRING" id="294935.ATN88_24215"/>
<evidence type="ECO:0000313" key="3">
    <source>
        <dbReference type="Proteomes" id="UP000070529"/>
    </source>
</evidence>
<name>A0A135I9X8_9GAMM</name>
<feature type="domain" description="Alpha-ketoglutarate-dependent dioxygenase AlkB-like" evidence="1">
    <location>
        <begin position="19"/>
        <end position="115"/>
    </location>
</feature>
<dbReference type="InterPro" id="IPR027450">
    <property type="entry name" value="AlkB-like"/>
</dbReference>
<evidence type="ECO:0000259" key="1">
    <source>
        <dbReference type="Pfam" id="PF13532"/>
    </source>
</evidence>
<dbReference type="InterPro" id="IPR032854">
    <property type="entry name" value="ALKBH3"/>
</dbReference>
<dbReference type="SUPFAM" id="SSF51197">
    <property type="entry name" value="Clavaminate synthase-like"/>
    <property type="match status" value="1"/>
</dbReference>
<sequence length="124" mass="14004">MQGDLFEEHGWINIPDGLLYWQPNFIQQDEADKLFALLSDSLPWQQLPITMFGKEVLQPRMQAWFGEAYTYSGLALTPAKMPPALVALKERCEDVAGIAFNSVLANLYRDGQDYMAGTKTMNLS</sequence>
<dbReference type="InterPro" id="IPR037151">
    <property type="entry name" value="AlkB-like_sf"/>
</dbReference>
<dbReference type="Proteomes" id="UP000070529">
    <property type="component" value="Unassembled WGS sequence"/>
</dbReference>
<dbReference type="Gene3D" id="2.60.120.590">
    <property type="entry name" value="Alpha-ketoglutarate-dependent dioxygenase AlkB-like"/>
    <property type="match status" value="1"/>
</dbReference>
<dbReference type="Pfam" id="PF13532">
    <property type="entry name" value="2OG-FeII_Oxy_2"/>
    <property type="match status" value="1"/>
</dbReference>
<dbReference type="PANTHER" id="PTHR31212:SF4">
    <property type="entry name" value="ALPHA-KETOGLUTARATE-DEPENDENT DIOXYGENASE ALKB HOMOLOG 3"/>
    <property type="match status" value="1"/>
</dbReference>